<gene>
    <name evidence="2" type="ORF">V5799_010612</name>
</gene>
<dbReference type="AlphaFoldDB" id="A0AAQ4EJJ4"/>
<sequence length="155" mass="17615">MLALILCIFALAAGSYVSAIHYEDNPRNFHRQRISEMTAIDGMLFVKSRNFPSNLILNCYAIKKERQLSSSTFQYMVYTAPQPPQGVYNIHGTVVTTETTSRHTAANAIRFQTAQGVQPSLFKLMYIDEQRSCLILVRMRIPGVRGEYFAHKFSS</sequence>
<feature type="signal peptide" evidence="1">
    <location>
        <begin position="1"/>
        <end position="19"/>
    </location>
</feature>
<keyword evidence="1" id="KW-0732">Signal</keyword>
<name>A0AAQ4EJJ4_AMBAM</name>
<dbReference type="EMBL" id="JARKHS020014911">
    <property type="protein sequence ID" value="KAK8774854.1"/>
    <property type="molecule type" value="Genomic_DNA"/>
</dbReference>
<comment type="caution">
    <text evidence="2">The sequence shown here is derived from an EMBL/GenBank/DDBJ whole genome shotgun (WGS) entry which is preliminary data.</text>
</comment>
<dbReference type="Proteomes" id="UP001321473">
    <property type="component" value="Unassembled WGS sequence"/>
</dbReference>
<feature type="chain" id="PRO_5042982052" description="Secreted protein" evidence="1">
    <location>
        <begin position="20"/>
        <end position="155"/>
    </location>
</feature>
<protein>
    <recommendedName>
        <fullName evidence="4">Secreted protein</fullName>
    </recommendedName>
</protein>
<evidence type="ECO:0008006" key="4">
    <source>
        <dbReference type="Google" id="ProtNLM"/>
    </source>
</evidence>
<dbReference type="Pfam" id="PF02098">
    <property type="entry name" value="His_binding"/>
    <property type="match status" value="1"/>
</dbReference>
<keyword evidence="3" id="KW-1185">Reference proteome</keyword>
<reference evidence="2 3" key="1">
    <citation type="journal article" date="2023" name="Arcadia Sci">
        <title>De novo assembly of a long-read Amblyomma americanum tick genome.</title>
        <authorList>
            <person name="Chou S."/>
            <person name="Poskanzer K.E."/>
            <person name="Rollins M."/>
            <person name="Thuy-Boun P.S."/>
        </authorList>
    </citation>
    <scope>NUCLEOTIDE SEQUENCE [LARGE SCALE GENOMIC DNA]</scope>
    <source>
        <strain evidence="2">F_SG_1</strain>
        <tissue evidence="2">Salivary glands</tissue>
    </source>
</reference>
<organism evidence="2 3">
    <name type="scientific">Amblyomma americanum</name>
    <name type="common">Lone star tick</name>
    <dbReference type="NCBI Taxonomy" id="6943"/>
    <lineage>
        <taxon>Eukaryota</taxon>
        <taxon>Metazoa</taxon>
        <taxon>Ecdysozoa</taxon>
        <taxon>Arthropoda</taxon>
        <taxon>Chelicerata</taxon>
        <taxon>Arachnida</taxon>
        <taxon>Acari</taxon>
        <taxon>Parasitiformes</taxon>
        <taxon>Ixodida</taxon>
        <taxon>Ixodoidea</taxon>
        <taxon>Ixodidae</taxon>
        <taxon>Amblyomminae</taxon>
        <taxon>Amblyomma</taxon>
    </lineage>
</organism>
<evidence type="ECO:0000256" key="1">
    <source>
        <dbReference type="SAM" id="SignalP"/>
    </source>
</evidence>
<evidence type="ECO:0000313" key="3">
    <source>
        <dbReference type="Proteomes" id="UP001321473"/>
    </source>
</evidence>
<evidence type="ECO:0000313" key="2">
    <source>
        <dbReference type="EMBL" id="KAK8774854.1"/>
    </source>
</evidence>
<dbReference type="GO" id="GO:0043176">
    <property type="term" value="F:amine binding"/>
    <property type="evidence" value="ECO:0007669"/>
    <property type="project" value="InterPro"/>
</dbReference>
<dbReference type="GO" id="GO:0030682">
    <property type="term" value="P:symbiont-mediated perturbation of host defenses"/>
    <property type="evidence" value="ECO:0007669"/>
    <property type="project" value="InterPro"/>
</dbReference>
<dbReference type="InterPro" id="IPR002970">
    <property type="entry name" value="Tick_his-bd"/>
</dbReference>
<proteinExistence type="predicted"/>
<accession>A0AAQ4EJJ4</accession>